<comment type="subcellular location">
    <subcellularLocation>
        <location evidence="1">Cell membrane</location>
        <topology evidence="1">Multi-pass membrane protein</topology>
    </subcellularLocation>
</comment>
<feature type="transmembrane region" description="Helical" evidence="7">
    <location>
        <begin position="12"/>
        <end position="32"/>
    </location>
</feature>
<evidence type="ECO:0000256" key="5">
    <source>
        <dbReference type="ARBA" id="ARBA00022989"/>
    </source>
</evidence>
<dbReference type="Proteomes" id="UP000198885">
    <property type="component" value="Unassembled WGS sequence"/>
</dbReference>
<keyword evidence="10" id="KW-1185">Reference proteome</keyword>
<feature type="transmembrane region" description="Helical" evidence="7">
    <location>
        <begin position="44"/>
        <end position="62"/>
    </location>
</feature>
<dbReference type="AlphaFoldDB" id="A0A1H9WIU4"/>
<dbReference type="PANTHER" id="PTHR34582:SF6">
    <property type="entry name" value="UPF0702 TRANSMEMBRANE PROTEIN YCAP"/>
    <property type="match status" value="1"/>
</dbReference>
<dbReference type="OrthoDB" id="9793799at2"/>
<keyword evidence="6 7" id="KW-0472">Membrane</keyword>
<dbReference type="Pfam" id="PF04239">
    <property type="entry name" value="DUF421"/>
    <property type="match status" value="1"/>
</dbReference>
<dbReference type="Gene3D" id="3.30.240.20">
    <property type="entry name" value="bsu07140 like domains"/>
    <property type="match status" value="1"/>
</dbReference>
<feature type="transmembrane region" description="Helical" evidence="7">
    <location>
        <begin position="68"/>
        <end position="86"/>
    </location>
</feature>
<organism evidence="9 10">
    <name type="scientific">Tranquillimonas rosea</name>
    <dbReference type="NCBI Taxonomy" id="641238"/>
    <lineage>
        <taxon>Bacteria</taxon>
        <taxon>Pseudomonadati</taxon>
        <taxon>Pseudomonadota</taxon>
        <taxon>Alphaproteobacteria</taxon>
        <taxon>Rhodobacterales</taxon>
        <taxon>Roseobacteraceae</taxon>
        <taxon>Tranquillimonas</taxon>
    </lineage>
</organism>
<evidence type="ECO:0000256" key="1">
    <source>
        <dbReference type="ARBA" id="ARBA00004651"/>
    </source>
</evidence>
<comment type="similarity">
    <text evidence="2">Belongs to the UPF0702 family.</text>
</comment>
<evidence type="ECO:0000259" key="8">
    <source>
        <dbReference type="Pfam" id="PF04239"/>
    </source>
</evidence>
<evidence type="ECO:0000256" key="2">
    <source>
        <dbReference type="ARBA" id="ARBA00006448"/>
    </source>
</evidence>
<protein>
    <recommendedName>
        <fullName evidence="8">YetF C-terminal domain-containing protein</fullName>
    </recommendedName>
</protein>
<dbReference type="PANTHER" id="PTHR34582">
    <property type="entry name" value="UPF0702 TRANSMEMBRANE PROTEIN YCAP"/>
    <property type="match status" value="1"/>
</dbReference>
<keyword evidence="3" id="KW-1003">Cell membrane</keyword>
<evidence type="ECO:0000256" key="4">
    <source>
        <dbReference type="ARBA" id="ARBA00022692"/>
    </source>
</evidence>
<accession>A0A1H9WIU4</accession>
<proteinExistence type="inferred from homology"/>
<dbReference type="InterPro" id="IPR007353">
    <property type="entry name" value="DUF421"/>
</dbReference>
<feature type="domain" description="YetF C-terminal" evidence="8">
    <location>
        <begin position="93"/>
        <end position="174"/>
    </location>
</feature>
<reference evidence="9 10" key="1">
    <citation type="submission" date="2016-10" db="EMBL/GenBank/DDBJ databases">
        <authorList>
            <person name="de Groot N.N."/>
        </authorList>
    </citation>
    <scope>NUCLEOTIDE SEQUENCE [LARGE SCALE GENOMIC DNA]</scope>
    <source>
        <strain evidence="9 10">DSM 23042</strain>
    </source>
</reference>
<evidence type="ECO:0000256" key="3">
    <source>
        <dbReference type="ARBA" id="ARBA00022475"/>
    </source>
</evidence>
<dbReference type="RefSeq" id="WP_092695586.1">
    <property type="nucleotide sequence ID" value="NZ_FOGU01000011.1"/>
</dbReference>
<evidence type="ECO:0000313" key="10">
    <source>
        <dbReference type="Proteomes" id="UP000198885"/>
    </source>
</evidence>
<evidence type="ECO:0000256" key="6">
    <source>
        <dbReference type="ARBA" id="ARBA00023136"/>
    </source>
</evidence>
<evidence type="ECO:0000313" key="9">
    <source>
        <dbReference type="EMBL" id="SES33754.1"/>
    </source>
</evidence>
<gene>
    <name evidence="9" type="ORF">SAMN04490244_11118</name>
</gene>
<dbReference type="EMBL" id="FOGU01000011">
    <property type="protein sequence ID" value="SES33754.1"/>
    <property type="molecule type" value="Genomic_DNA"/>
</dbReference>
<name>A0A1H9WIU4_9RHOB</name>
<keyword evidence="4 7" id="KW-0812">Transmembrane</keyword>
<keyword evidence="5 7" id="KW-1133">Transmembrane helix</keyword>
<dbReference type="GO" id="GO:0005886">
    <property type="term" value="C:plasma membrane"/>
    <property type="evidence" value="ECO:0007669"/>
    <property type="project" value="UniProtKB-SubCell"/>
</dbReference>
<dbReference type="InterPro" id="IPR023090">
    <property type="entry name" value="UPF0702_alpha/beta_dom_sf"/>
</dbReference>
<evidence type="ECO:0000256" key="7">
    <source>
        <dbReference type="SAM" id="Phobius"/>
    </source>
</evidence>
<sequence>MWTDWLLPGSSSAILLVVLSTFGMYLTILLLARWSGVRSFAEMSTFDIAVTIAIGSVFATTIASKEPALLQGMAAVATMFTIQLAVSRMRRHFGGFKGATDNTPILLMGPGGVMKPKNMRVARVTEDDLRTHLRQANVLDRAVVNAVVMEGTGKIHVLAGHERGKAAESWILDGVRDYDGESA</sequence>